<sequence>MMKRLFQPGQIGTMELRNRIVMPALGLNFVTDNQINDTMVDFYTERAVGGVALVYISSLVEHTGEEGYEKLASLGKMGYMPSLGEDRFIPGWRRLAEACHRHGARLGAQLVHVGKYAHSSVLGGAQPVSPSPIKANMTTCGQPGEMPRELTLPEIQRIVENIANTVQRAREAGLDTIEYNLCSGYLMREFLSPITNQRTDEYGGSLENRMRFVLEILRRTREKVGPDFPLTARLSADEFLPGGHTLKETRIIAQELEKAGLNGFSVVGGGHETSVPLSPMSVPRGAFVYLAQEIKKAVKVPVIASARINDPFLA</sequence>
<evidence type="ECO:0000256" key="3">
    <source>
        <dbReference type="ARBA" id="ARBA00022630"/>
    </source>
</evidence>
<evidence type="ECO:0000256" key="7">
    <source>
        <dbReference type="ARBA" id="ARBA00023004"/>
    </source>
</evidence>
<comment type="cofactor">
    <cofactor evidence="2">
        <name>[4Fe-4S] cluster</name>
        <dbReference type="ChEBI" id="CHEBI:49883"/>
    </cofactor>
</comment>
<dbReference type="InterPro" id="IPR051793">
    <property type="entry name" value="NADH:flavin_oxidoreductase"/>
</dbReference>
<dbReference type="Pfam" id="PF00724">
    <property type="entry name" value="Oxidored_FMN"/>
    <property type="match status" value="1"/>
</dbReference>
<keyword evidence="4" id="KW-0288">FMN</keyword>
<dbReference type="GO" id="GO:0010181">
    <property type="term" value="F:FMN binding"/>
    <property type="evidence" value="ECO:0007669"/>
    <property type="project" value="InterPro"/>
</dbReference>
<evidence type="ECO:0000256" key="2">
    <source>
        <dbReference type="ARBA" id="ARBA00001966"/>
    </source>
</evidence>
<dbReference type="PANTHER" id="PTHR42917">
    <property type="entry name" value="2,4-DIENOYL-COA REDUCTASE"/>
    <property type="match status" value="1"/>
</dbReference>
<reference evidence="10" key="1">
    <citation type="submission" date="2020-07" db="EMBL/GenBank/DDBJ databases">
        <title>Huge and variable diversity of episymbiotic CPR bacteria and DPANN archaea in groundwater ecosystems.</title>
        <authorList>
            <person name="He C.Y."/>
            <person name="Keren R."/>
            <person name="Whittaker M."/>
            <person name="Farag I.F."/>
            <person name="Doudna J."/>
            <person name="Cate J.H.D."/>
            <person name="Banfield J.F."/>
        </authorList>
    </citation>
    <scope>NUCLEOTIDE SEQUENCE</scope>
    <source>
        <strain evidence="10">NC_groundwater_672_Ag_B-0.1um_62_36</strain>
    </source>
</reference>
<evidence type="ECO:0000313" key="10">
    <source>
        <dbReference type="EMBL" id="MBI2876587.1"/>
    </source>
</evidence>
<keyword evidence="6" id="KW-0560">Oxidoreductase</keyword>
<dbReference type="InterPro" id="IPR013785">
    <property type="entry name" value="Aldolase_TIM"/>
</dbReference>
<accession>A0A932CNZ9</accession>
<dbReference type="Proteomes" id="UP000769766">
    <property type="component" value="Unassembled WGS sequence"/>
</dbReference>
<comment type="caution">
    <text evidence="10">The sequence shown here is derived from an EMBL/GenBank/DDBJ whole genome shotgun (WGS) entry which is preliminary data.</text>
</comment>
<feature type="non-terminal residue" evidence="10">
    <location>
        <position position="314"/>
    </location>
</feature>
<dbReference type="SUPFAM" id="SSF51395">
    <property type="entry name" value="FMN-linked oxidoreductases"/>
    <property type="match status" value="1"/>
</dbReference>
<dbReference type="GO" id="GO:0046872">
    <property type="term" value="F:metal ion binding"/>
    <property type="evidence" value="ECO:0007669"/>
    <property type="project" value="UniProtKB-KW"/>
</dbReference>
<evidence type="ECO:0000259" key="9">
    <source>
        <dbReference type="Pfam" id="PF00724"/>
    </source>
</evidence>
<gene>
    <name evidence="10" type="ORF">HYY20_06875</name>
</gene>
<dbReference type="Gene3D" id="3.20.20.70">
    <property type="entry name" value="Aldolase class I"/>
    <property type="match status" value="1"/>
</dbReference>
<keyword evidence="5" id="KW-0479">Metal-binding</keyword>
<dbReference type="EMBL" id="JACPRF010000209">
    <property type="protein sequence ID" value="MBI2876587.1"/>
    <property type="molecule type" value="Genomic_DNA"/>
</dbReference>
<keyword evidence="8" id="KW-0411">Iron-sulfur</keyword>
<dbReference type="AlphaFoldDB" id="A0A932CNZ9"/>
<keyword evidence="7" id="KW-0408">Iron</keyword>
<dbReference type="CDD" id="cd02803">
    <property type="entry name" value="OYE_like_FMN_family"/>
    <property type="match status" value="1"/>
</dbReference>
<evidence type="ECO:0000256" key="4">
    <source>
        <dbReference type="ARBA" id="ARBA00022643"/>
    </source>
</evidence>
<comment type="cofactor">
    <cofactor evidence="1">
        <name>FMN</name>
        <dbReference type="ChEBI" id="CHEBI:58210"/>
    </cofactor>
</comment>
<evidence type="ECO:0000256" key="5">
    <source>
        <dbReference type="ARBA" id="ARBA00022723"/>
    </source>
</evidence>
<dbReference type="GO" id="GO:0016491">
    <property type="term" value="F:oxidoreductase activity"/>
    <property type="evidence" value="ECO:0007669"/>
    <property type="project" value="UniProtKB-KW"/>
</dbReference>
<keyword evidence="3" id="KW-0285">Flavoprotein</keyword>
<evidence type="ECO:0000313" key="11">
    <source>
        <dbReference type="Proteomes" id="UP000769766"/>
    </source>
</evidence>
<evidence type="ECO:0000256" key="8">
    <source>
        <dbReference type="ARBA" id="ARBA00023014"/>
    </source>
</evidence>
<name>A0A932CNZ9_UNCTE</name>
<dbReference type="PANTHER" id="PTHR42917:SF2">
    <property type="entry name" value="2,4-DIENOYL-COA REDUCTASE [(2E)-ENOYL-COA-PRODUCING]"/>
    <property type="match status" value="1"/>
</dbReference>
<protein>
    <submittedName>
        <fullName evidence="10">NADH:flavin oxidoreductase</fullName>
    </submittedName>
</protein>
<evidence type="ECO:0000256" key="1">
    <source>
        <dbReference type="ARBA" id="ARBA00001917"/>
    </source>
</evidence>
<dbReference type="GO" id="GO:0051536">
    <property type="term" value="F:iron-sulfur cluster binding"/>
    <property type="evidence" value="ECO:0007669"/>
    <property type="project" value="UniProtKB-KW"/>
</dbReference>
<dbReference type="InterPro" id="IPR001155">
    <property type="entry name" value="OxRdtase_FMN_N"/>
</dbReference>
<proteinExistence type="predicted"/>
<organism evidence="10 11">
    <name type="scientific">Tectimicrobiota bacterium</name>
    <dbReference type="NCBI Taxonomy" id="2528274"/>
    <lineage>
        <taxon>Bacteria</taxon>
        <taxon>Pseudomonadati</taxon>
        <taxon>Nitrospinota/Tectimicrobiota group</taxon>
        <taxon>Candidatus Tectimicrobiota</taxon>
    </lineage>
</organism>
<evidence type="ECO:0000256" key="6">
    <source>
        <dbReference type="ARBA" id="ARBA00023002"/>
    </source>
</evidence>
<feature type="domain" description="NADH:flavin oxidoreductase/NADH oxidase N-terminal" evidence="9">
    <location>
        <begin position="5"/>
        <end position="311"/>
    </location>
</feature>